<dbReference type="GO" id="GO:0003677">
    <property type="term" value="F:DNA binding"/>
    <property type="evidence" value="ECO:0007669"/>
    <property type="project" value="InterPro"/>
</dbReference>
<feature type="compositionally biased region" description="Polar residues" evidence="3">
    <location>
        <begin position="752"/>
        <end position="767"/>
    </location>
</feature>
<feature type="region of interest" description="Disordered" evidence="3">
    <location>
        <begin position="345"/>
        <end position="768"/>
    </location>
</feature>
<dbReference type="GO" id="GO:0003824">
    <property type="term" value="F:catalytic activity"/>
    <property type="evidence" value="ECO:0007669"/>
    <property type="project" value="InterPro"/>
</dbReference>
<feature type="domain" description="HhH-GPD" evidence="4">
    <location>
        <begin position="873"/>
        <end position="947"/>
    </location>
</feature>
<dbReference type="InterPro" id="IPR011257">
    <property type="entry name" value="DNA_glycosylase"/>
</dbReference>
<feature type="region of interest" description="Disordered" evidence="3">
    <location>
        <begin position="289"/>
        <end position="323"/>
    </location>
</feature>
<dbReference type="GO" id="GO:0006285">
    <property type="term" value="P:base-excision repair, AP site formation"/>
    <property type="evidence" value="ECO:0007669"/>
    <property type="project" value="UniProtKB-ARBA"/>
</dbReference>
<dbReference type="Pfam" id="PF00730">
    <property type="entry name" value="HhH-GPD"/>
    <property type="match status" value="1"/>
</dbReference>
<feature type="compositionally biased region" description="Low complexity" evidence="3">
    <location>
        <begin position="570"/>
        <end position="582"/>
    </location>
</feature>
<feature type="compositionally biased region" description="Polar residues" evidence="3">
    <location>
        <begin position="650"/>
        <end position="663"/>
    </location>
</feature>
<keyword evidence="2" id="KW-0539">Nucleus</keyword>
<keyword evidence="6" id="KW-1185">Reference proteome</keyword>
<evidence type="ECO:0000256" key="1">
    <source>
        <dbReference type="ARBA" id="ARBA00004123"/>
    </source>
</evidence>
<feature type="compositionally biased region" description="Basic and acidic residues" evidence="3">
    <location>
        <begin position="389"/>
        <end position="400"/>
    </location>
</feature>
<accession>A0AAD6HKV6</accession>
<feature type="compositionally biased region" description="Polar residues" evidence="3">
    <location>
        <begin position="625"/>
        <end position="634"/>
    </location>
</feature>
<dbReference type="Gene3D" id="1.10.340.30">
    <property type="entry name" value="Hypothetical protein, domain 2"/>
    <property type="match status" value="1"/>
</dbReference>
<name>A0AAD6HKV6_9EURO</name>
<feature type="compositionally biased region" description="Basic residues" evidence="3">
    <location>
        <begin position="312"/>
        <end position="321"/>
    </location>
</feature>
<reference evidence="5" key="1">
    <citation type="journal article" date="2023" name="IMA Fungus">
        <title>Comparative genomic study of the Penicillium genus elucidates a diverse pangenome and 15 lateral gene transfer events.</title>
        <authorList>
            <person name="Petersen C."/>
            <person name="Sorensen T."/>
            <person name="Nielsen M.R."/>
            <person name="Sondergaard T.E."/>
            <person name="Sorensen J.L."/>
            <person name="Fitzpatrick D.A."/>
            <person name="Frisvad J.C."/>
            <person name="Nielsen K.L."/>
        </authorList>
    </citation>
    <scope>NUCLEOTIDE SEQUENCE</scope>
    <source>
        <strain evidence="5">IBT 17514</strain>
    </source>
</reference>
<dbReference type="GO" id="GO:0005634">
    <property type="term" value="C:nucleus"/>
    <property type="evidence" value="ECO:0007669"/>
    <property type="project" value="UniProtKB-SubCell"/>
</dbReference>
<feature type="compositionally biased region" description="Basic and acidic residues" evidence="3">
    <location>
        <begin position="446"/>
        <end position="458"/>
    </location>
</feature>
<feature type="compositionally biased region" description="Basic and acidic residues" evidence="3">
    <location>
        <begin position="24"/>
        <end position="33"/>
    </location>
</feature>
<evidence type="ECO:0000256" key="2">
    <source>
        <dbReference type="ARBA" id="ARBA00023242"/>
    </source>
</evidence>
<feature type="compositionally biased region" description="Basic and acidic residues" evidence="3">
    <location>
        <begin position="522"/>
        <end position="532"/>
    </location>
</feature>
<dbReference type="InterPro" id="IPR003265">
    <property type="entry name" value="HhH-GPD_domain"/>
</dbReference>
<dbReference type="PANTHER" id="PTHR15074">
    <property type="entry name" value="METHYL-CPG-BINDING PROTEIN"/>
    <property type="match status" value="1"/>
</dbReference>
<sequence length="1093" mass="120284">MDFTDKVAVLVPPPSQDPSTYKPFPEEVERIVDDILSEEASLESSRDDDWNMTSTSISDESSSGMFSSAVAGPSSQKGKAPLRPFNSSTIASTSKTQKQTNPSAQRRSRAARRTITVVNMASDSEEEDVSSKGGDDPTEDDVTSAMEYNNDVDSNAATLANVPTMPTPTQPEVVDSQDDQMSMIDGDNAEENVIFSSVSESAQLDLLTFIGSHQFMLESVQPVRKSARRQFTAEVREKAQSAGMPDEAIYGLIHYIRRLYLEFAGVEASKLLDFADDIPFGLEIDDEVEGASSKGKRKRSSKSLDKSEEKVKKRKRSKKRISKELDVSAQPLVEAEALNESLSTGIVRQSPVKPEQSGVNPLPQRDEESDDDPDRIPESPVPAPTVPAQEDHTTDGRPDIIDLTLSDNEEPDTSDLHDRCSTCYGTSSEPDFLDHLMQIDTPAAGEKGKEDNRDKNEDGLVISQHQESEHGAENEGVPEPPSASPLKLNVETSRPFTPERGSEVLQSKSVIEPARTPSLRPVENKRSPKELQPEASSPQAHKVELQPSPAPQLETVKNKKSPSKAVQAGPSSSQPPSRPISSLEPFQTTQSEPTTQNQKRHSKEAQPTASSPQLPTVEPVRHSQPENSAQAEPNSPQPPRRPSFSLEPALSTQSRPTTESQKSLSKKDQAEASPSQLPHLEPPQKSQPKSTQTRLKSPLQDPSPQPHTDPQSDADDSPGVTPSDEVKSEYFKLAPPANNLPDSQPGPFSLDDVSTSQKISKNTQNSGLPLYFLSSDSDSSLSDVPSDFELEYIRSVSLSSPDNTQSCGTPVKNTTTSTPTGSRSARPRLPKTSRFFVQEAREPPSCLPFAPINAPSFGLIQEQLAHDPFKLLIATIFLNKTRGEVALPVLFKVFDRYPTIEAMATADQEEFVAMIHCLGFQNQRTQKCISLAQTWLANPPMKDKRYRKMHYPNKLDGRDLRPDECVDDEDPRSAWEIAHLPGVGAYSLDSWRIFCRDELRGFATDWKGTGATDPGFVPEWKSVLPYDKELRAYLTWMWLKEGWEWDRHTGDLNPGSEELLNAAQTGGVAREENGNWVLETSPIKVANGLHGDD</sequence>
<feature type="region of interest" description="Disordered" evidence="3">
    <location>
        <begin position="1"/>
        <end position="143"/>
    </location>
</feature>
<feature type="region of interest" description="Disordered" evidence="3">
    <location>
        <begin position="799"/>
        <end position="829"/>
    </location>
</feature>
<feature type="compositionally biased region" description="Polar residues" evidence="3">
    <location>
        <begin position="85"/>
        <end position="102"/>
    </location>
</feature>
<reference evidence="5" key="2">
    <citation type="submission" date="2023-01" db="EMBL/GenBank/DDBJ databases">
        <authorList>
            <person name="Petersen C."/>
        </authorList>
    </citation>
    <scope>NUCLEOTIDE SEQUENCE</scope>
    <source>
        <strain evidence="5">IBT 17514</strain>
    </source>
</reference>
<dbReference type="InterPro" id="IPR045138">
    <property type="entry name" value="MeCP2/MBD4"/>
</dbReference>
<protein>
    <recommendedName>
        <fullName evidence="4">HhH-GPD domain-containing protein</fullName>
    </recommendedName>
</protein>
<dbReference type="Proteomes" id="UP001215712">
    <property type="component" value="Unassembled WGS sequence"/>
</dbReference>
<proteinExistence type="predicted"/>
<evidence type="ECO:0000313" key="5">
    <source>
        <dbReference type="EMBL" id="KAJ5724415.1"/>
    </source>
</evidence>
<comment type="caution">
    <text evidence="5">The sequence shown here is derived from an EMBL/GenBank/DDBJ whole genome shotgun (WGS) entry which is preliminary data.</text>
</comment>
<dbReference type="AlphaFoldDB" id="A0AAD6HKV6"/>
<comment type="subcellular location">
    <subcellularLocation>
        <location evidence="1">Nucleus</location>
    </subcellularLocation>
</comment>
<feature type="compositionally biased region" description="Polar residues" evidence="3">
    <location>
        <begin position="684"/>
        <end position="700"/>
    </location>
</feature>
<dbReference type="EMBL" id="JAQJAN010000008">
    <property type="protein sequence ID" value="KAJ5724415.1"/>
    <property type="molecule type" value="Genomic_DNA"/>
</dbReference>
<gene>
    <name evidence="5" type="ORF">N7493_006143</name>
</gene>
<dbReference type="FunFam" id="1.10.340.30:FF:000020">
    <property type="entry name" value="Pre-mRNA splicing factor, putative"/>
    <property type="match status" value="1"/>
</dbReference>
<evidence type="ECO:0000313" key="6">
    <source>
        <dbReference type="Proteomes" id="UP001215712"/>
    </source>
</evidence>
<dbReference type="PANTHER" id="PTHR15074:SF0">
    <property type="entry name" value="METHYL-CPG-BINDING DOMAIN PROTEIN 4-LIKE PROTEIN"/>
    <property type="match status" value="1"/>
</dbReference>
<feature type="compositionally biased region" description="Basic and acidic residues" evidence="3">
    <location>
        <begin position="302"/>
        <end position="311"/>
    </location>
</feature>
<feature type="compositionally biased region" description="Polar residues" evidence="3">
    <location>
        <begin position="605"/>
        <end position="614"/>
    </location>
</feature>
<organism evidence="5 6">
    <name type="scientific">Penicillium malachiteum</name>
    <dbReference type="NCBI Taxonomy" id="1324776"/>
    <lineage>
        <taxon>Eukaryota</taxon>
        <taxon>Fungi</taxon>
        <taxon>Dikarya</taxon>
        <taxon>Ascomycota</taxon>
        <taxon>Pezizomycotina</taxon>
        <taxon>Eurotiomycetes</taxon>
        <taxon>Eurotiomycetidae</taxon>
        <taxon>Eurotiales</taxon>
        <taxon>Aspergillaceae</taxon>
        <taxon>Penicillium</taxon>
    </lineage>
</organism>
<feature type="compositionally biased region" description="Polar residues" evidence="3">
    <location>
        <begin position="584"/>
        <end position="597"/>
    </location>
</feature>
<dbReference type="SUPFAM" id="SSF48150">
    <property type="entry name" value="DNA-glycosylase"/>
    <property type="match status" value="1"/>
</dbReference>
<feature type="compositionally biased region" description="Low complexity" evidence="3">
    <location>
        <begin position="54"/>
        <end position="63"/>
    </location>
</feature>
<evidence type="ECO:0000256" key="3">
    <source>
        <dbReference type="SAM" id="MobiDB-lite"/>
    </source>
</evidence>
<feature type="compositionally biased region" description="Polar residues" evidence="3">
    <location>
        <begin position="799"/>
        <end position="808"/>
    </location>
</feature>
<evidence type="ECO:0000259" key="4">
    <source>
        <dbReference type="Pfam" id="PF00730"/>
    </source>
</evidence>
<feature type="compositionally biased region" description="Low complexity" evidence="3">
    <location>
        <begin position="809"/>
        <end position="824"/>
    </location>
</feature>